<dbReference type="GO" id="GO:0030686">
    <property type="term" value="C:90S preribosome"/>
    <property type="evidence" value="ECO:0007669"/>
    <property type="project" value="TreeGrafter"/>
</dbReference>
<dbReference type="EMBL" id="CDMZ01003387">
    <property type="protein sequence ID" value="CEM46175.1"/>
    <property type="molecule type" value="Genomic_DNA"/>
</dbReference>
<dbReference type="SMART" id="SM00320">
    <property type="entry name" value="WD40"/>
    <property type="match status" value="12"/>
</dbReference>
<dbReference type="PRINTS" id="PR00320">
    <property type="entry name" value="GPROTEINBRPT"/>
</dbReference>
<proteinExistence type="predicted"/>
<feature type="compositionally biased region" description="Acidic residues" evidence="6">
    <location>
        <begin position="1050"/>
        <end position="1100"/>
    </location>
</feature>
<dbReference type="Gene3D" id="2.130.10.10">
    <property type="entry name" value="YVTN repeat-like/Quinoprotein amine dehydrogenase"/>
    <property type="match status" value="4"/>
</dbReference>
<dbReference type="PROSITE" id="PS50082">
    <property type="entry name" value="WD_REPEATS_2"/>
    <property type="match status" value="7"/>
</dbReference>
<keyword evidence="3" id="KW-0677">Repeat</keyword>
<dbReference type="InterPro" id="IPR013934">
    <property type="entry name" value="Utp13_C"/>
</dbReference>
<evidence type="ECO:0000256" key="6">
    <source>
        <dbReference type="SAM" id="MobiDB-lite"/>
    </source>
</evidence>
<dbReference type="CDD" id="cd00200">
    <property type="entry name" value="WD40"/>
    <property type="match status" value="1"/>
</dbReference>
<accession>A0A0G4HPM7</accession>
<organism evidence="8">
    <name type="scientific">Chromera velia CCMP2878</name>
    <dbReference type="NCBI Taxonomy" id="1169474"/>
    <lineage>
        <taxon>Eukaryota</taxon>
        <taxon>Sar</taxon>
        <taxon>Alveolata</taxon>
        <taxon>Colpodellida</taxon>
        <taxon>Chromeraceae</taxon>
        <taxon>Chromera</taxon>
    </lineage>
</organism>
<dbReference type="Pfam" id="PF00400">
    <property type="entry name" value="WD40"/>
    <property type="match status" value="8"/>
</dbReference>
<dbReference type="InterPro" id="IPR019775">
    <property type="entry name" value="WD40_repeat_CS"/>
</dbReference>
<feature type="repeat" description="WD" evidence="5">
    <location>
        <begin position="622"/>
        <end position="663"/>
    </location>
</feature>
<dbReference type="AlphaFoldDB" id="A0A0G4HPM7"/>
<feature type="repeat" description="WD" evidence="5">
    <location>
        <begin position="664"/>
        <end position="698"/>
    </location>
</feature>
<gene>
    <name evidence="8" type="ORF">Cvel_29858</name>
</gene>
<feature type="repeat" description="WD" evidence="5">
    <location>
        <begin position="171"/>
        <end position="214"/>
    </location>
</feature>
<protein>
    <recommendedName>
        <fullName evidence="7">U3 small nucleolar RNA-associated protein 13 C-terminal domain-containing protein</fullName>
    </recommendedName>
</protein>
<evidence type="ECO:0000256" key="5">
    <source>
        <dbReference type="PROSITE-ProRule" id="PRU00221"/>
    </source>
</evidence>
<feature type="region of interest" description="Disordered" evidence="6">
    <location>
        <begin position="867"/>
        <end position="900"/>
    </location>
</feature>
<dbReference type="PhylomeDB" id="A0A0G4HPM7"/>
<dbReference type="VEuPathDB" id="CryptoDB:Cvel_29858"/>
<keyword evidence="4" id="KW-0539">Nucleus</keyword>
<dbReference type="InterPro" id="IPR001680">
    <property type="entry name" value="WD40_rpt"/>
</dbReference>
<feature type="region of interest" description="Disordered" evidence="6">
    <location>
        <begin position="559"/>
        <end position="579"/>
    </location>
</feature>
<dbReference type="GO" id="GO:0032040">
    <property type="term" value="C:small-subunit processome"/>
    <property type="evidence" value="ECO:0007669"/>
    <property type="project" value="InterPro"/>
</dbReference>
<sequence length="1100" mass="118307">MLSLSSTWKKERVLEAFFSGGKIAYCEATEEVFCLCAEEVHVVAPFQGRLGETGGAPRHFGVEGDGILTFDVSKDGKMVLCACKSTLLRRWDRDAKGKGQGKGDDEVQATGDGDAGEAPASPWKNAKSWRATNTFVIALALSHTGSLAVSGSTDANVRVWDTRGGFCTHSFSGHSGAVTAVQFHPRRRVLVVFSGGEDGVVKAWDLKTSRQLLNLKDHVASICQFSFRISPDVSGAADDEDEEEGAEEDVDVLAVLGRDRVVSVWSLDTGKQISQVPVFEDCEGLMVVEDEDWAEFAVGENMMKKRKTKGGVLSSFLLVTAGSEGKLKVWDPSTRTLTKAFSTPHASKGAMSALIGCPSSSRPTGFLSVGVDLTLAFWSVDPRGRGLRVDRHLVGYAQDFLQAQLFPAPVPKAQKQQQNEQKEGRGSEKLLAAVLTSDESLRLVDLSPNGGCDSVSLGGHQKTVLCCDVSPNGEWAVTGGKDEVVRLWSLKLLACVAECKGHTGPIAAVALLRQAASYPPVSPRNSIRLVSVSQDKTVKAWTVFLPSALAACLRDLSTEQQKPEEAKKKNKSRQSGSGRAGVFHMMQGQAFSATGRRGGEGADRISDSLGGAVVVTSSDFTLVAHQRDVNHVAVSPNDKLIATSGQDKVARLWSLADGSAQGECKGHTRGVWASAFSPADKVLATASGDTTVKLWNLRQFACPCMKTLQGHSHAVLRVGFLPGGLQVVSAGGDGLVRLWNVRTSDCVFVMDGHDEKIWDLSVKGDRVVSGGGDGRLTLWADVSEEAAAEEAKKKAETLQKETRIQALMKKGKGAKAFRLAVDLQRPATALSILEQLASGRVVKVIEDREAAQTKLDLGDVLVSNANGVAVPSDSEDKDKEESGAGRGEKSSTFPGPPPCWNGRLDSVVKSLSEEQLERVVRFAVEWNTNGRHAWIAHSVLFAVLSVRGSEELMKIEGSNALIQSCLFYSERHLQRLQLLLQKAYLLDLATQLPSGDDEEMLMLGGLGGGDGEEDDDFGGGSPSSLRPFGGGLRGLERASAFTNRVLLGEGEADEEEEEERSEEDGEEEEEEGGDEDEDEEEEEEDDDVVMEAQEEDEDDE</sequence>
<feature type="compositionally biased region" description="Basic and acidic residues" evidence="6">
    <location>
        <begin position="94"/>
        <end position="105"/>
    </location>
</feature>
<evidence type="ECO:0000256" key="3">
    <source>
        <dbReference type="ARBA" id="ARBA00022737"/>
    </source>
</evidence>
<reference evidence="8" key="1">
    <citation type="submission" date="2014-11" db="EMBL/GenBank/DDBJ databases">
        <authorList>
            <person name="Otto D Thomas"/>
            <person name="Naeem Raeece"/>
        </authorList>
    </citation>
    <scope>NUCLEOTIDE SEQUENCE</scope>
</reference>
<dbReference type="GO" id="GO:0000480">
    <property type="term" value="P:endonucleolytic cleavage in 5'-ETS of tricistronic rRNA transcript (SSU-rRNA, 5.8S rRNA, LSU-rRNA)"/>
    <property type="evidence" value="ECO:0007669"/>
    <property type="project" value="TreeGrafter"/>
</dbReference>
<evidence type="ECO:0000313" key="8">
    <source>
        <dbReference type="EMBL" id="CEM46175.1"/>
    </source>
</evidence>
<dbReference type="Pfam" id="PF08625">
    <property type="entry name" value="Utp13"/>
    <property type="match status" value="1"/>
</dbReference>
<dbReference type="InterPro" id="IPR020472">
    <property type="entry name" value="WD40_PAC1"/>
</dbReference>
<dbReference type="PROSITE" id="PS50294">
    <property type="entry name" value="WD_REPEATS_REGION"/>
    <property type="match status" value="6"/>
</dbReference>
<feature type="region of interest" description="Disordered" evidence="6">
    <location>
        <begin position="94"/>
        <end position="123"/>
    </location>
</feature>
<evidence type="ECO:0000259" key="7">
    <source>
        <dbReference type="Pfam" id="PF08625"/>
    </source>
</evidence>
<evidence type="ECO:0000256" key="1">
    <source>
        <dbReference type="ARBA" id="ARBA00004604"/>
    </source>
</evidence>
<dbReference type="SUPFAM" id="SSF50998">
    <property type="entry name" value="Quinoprotein alcohol dehydrogenase-like"/>
    <property type="match status" value="1"/>
</dbReference>
<feature type="repeat" description="WD" evidence="5">
    <location>
        <begin position="708"/>
        <end position="749"/>
    </location>
</feature>
<comment type="subcellular location">
    <subcellularLocation>
        <location evidence="1">Nucleus</location>
        <location evidence="1">Nucleolus</location>
    </subcellularLocation>
</comment>
<dbReference type="PROSITE" id="PS00678">
    <property type="entry name" value="WD_REPEATS_1"/>
    <property type="match status" value="4"/>
</dbReference>
<keyword evidence="2 5" id="KW-0853">WD repeat</keyword>
<dbReference type="GO" id="GO:0034511">
    <property type="term" value="F:U3 snoRNA binding"/>
    <property type="evidence" value="ECO:0007669"/>
    <property type="project" value="TreeGrafter"/>
</dbReference>
<dbReference type="InterPro" id="IPR011047">
    <property type="entry name" value="Quinoprotein_ADH-like_sf"/>
</dbReference>
<dbReference type="PANTHER" id="PTHR19854">
    <property type="entry name" value="TRANSDUCIN BETA-LIKE 3"/>
    <property type="match status" value="1"/>
</dbReference>
<dbReference type="PANTHER" id="PTHR19854:SF15">
    <property type="entry name" value="TRANSDUCIN BETA-LIKE PROTEIN 3"/>
    <property type="match status" value="1"/>
</dbReference>
<name>A0A0G4HPM7_9ALVE</name>
<dbReference type="InterPro" id="IPR015943">
    <property type="entry name" value="WD40/YVTN_repeat-like_dom_sf"/>
</dbReference>
<feature type="repeat" description="WD" evidence="5">
    <location>
        <begin position="457"/>
        <end position="491"/>
    </location>
</feature>
<evidence type="ECO:0000256" key="4">
    <source>
        <dbReference type="ARBA" id="ARBA00023242"/>
    </source>
</evidence>
<dbReference type="GO" id="GO:0000472">
    <property type="term" value="P:endonucleolytic cleavage to generate mature 5'-end of SSU-rRNA from (SSU-rRNA, 5.8S rRNA, LSU-rRNA)"/>
    <property type="evidence" value="ECO:0007669"/>
    <property type="project" value="TreeGrafter"/>
</dbReference>
<feature type="repeat" description="WD" evidence="5">
    <location>
        <begin position="129"/>
        <end position="170"/>
    </location>
</feature>
<feature type="domain" description="U3 small nucleolar RNA-associated protein 13 C-terminal" evidence="7">
    <location>
        <begin position="802"/>
        <end position="990"/>
    </location>
</feature>
<feature type="compositionally biased region" description="Basic and acidic residues" evidence="6">
    <location>
        <begin position="874"/>
        <end position="889"/>
    </location>
</feature>
<evidence type="ECO:0000256" key="2">
    <source>
        <dbReference type="ARBA" id="ARBA00022574"/>
    </source>
</evidence>
<feature type="repeat" description="WD" evidence="5">
    <location>
        <begin position="750"/>
        <end position="779"/>
    </location>
</feature>
<feature type="region of interest" description="Disordered" evidence="6">
    <location>
        <begin position="1001"/>
        <end position="1100"/>
    </location>
</feature>